<dbReference type="RefSeq" id="WP_245852142.1">
    <property type="nucleotide sequence ID" value="NZ_PDJJ01000001.1"/>
</dbReference>
<feature type="domain" description="GAF" evidence="1">
    <location>
        <begin position="123"/>
        <end position="213"/>
    </location>
</feature>
<dbReference type="Proteomes" id="UP000224130">
    <property type="component" value="Unassembled WGS sequence"/>
</dbReference>
<evidence type="ECO:0000313" key="3">
    <source>
        <dbReference type="Proteomes" id="UP000224130"/>
    </source>
</evidence>
<dbReference type="EMBL" id="PDJJ01000001">
    <property type="protein sequence ID" value="PFG42411.1"/>
    <property type="molecule type" value="Genomic_DNA"/>
</dbReference>
<gene>
    <name evidence="2" type="ORF">ATJ88_1072</name>
</gene>
<accession>A0A2A9EV72</accession>
<dbReference type="InterPro" id="IPR003018">
    <property type="entry name" value="GAF"/>
</dbReference>
<name>A0A2A9EV72_9MICO</name>
<dbReference type="Pfam" id="PF01590">
    <property type="entry name" value="GAF"/>
    <property type="match status" value="1"/>
</dbReference>
<dbReference type="InterPro" id="IPR029016">
    <property type="entry name" value="GAF-like_dom_sf"/>
</dbReference>
<sequence length="424" mass="44841">MQGRVIRSTVPSREVAAVRRDRRWVLDAHGAFLDTGLLPPALDPLVAESWRRSRSSGVDPDDPATRTGLTGAELDTYRATHPLAPLMPLVRDLVVDGAADDGLVVAVSDDVGRLLWVEGDARTRRTAEQVGFVPGAVWREQDVGTNAPGTALATRRAVQVLGAEHFARPVQALNCVAAPIHDPAGRVLGVLDVTGGRAAGSRVALSLVRAAVGSLERELAALARTPGHPAGTARPALTLLGPTPTLRLPDGVHRLSGRHAEILALLGEHPRGLTADELAVLLHPGDLSDVTVRAEISRLRRVAGDVVTGSRPYQRAAGLRSDVDVVHEHLTRGDVRAALAACPGPLLPRSGAPGVERARADLTADLRAAVLATGDVDVLEAWTLTDHGADDVEAWQRLVHLATAGSPRWHRARAHLAVVDSALR</sequence>
<proteinExistence type="predicted"/>
<evidence type="ECO:0000313" key="2">
    <source>
        <dbReference type="EMBL" id="PFG42411.1"/>
    </source>
</evidence>
<comment type="caution">
    <text evidence="2">The sequence shown here is derived from an EMBL/GenBank/DDBJ whole genome shotgun (WGS) entry which is preliminary data.</text>
</comment>
<protein>
    <submittedName>
        <fullName evidence="2">GAF domain-containing protein</fullName>
    </submittedName>
</protein>
<organism evidence="2 3">
    <name type="scientific">Isoptericola jiangsuensis</name>
    <dbReference type="NCBI Taxonomy" id="548579"/>
    <lineage>
        <taxon>Bacteria</taxon>
        <taxon>Bacillati</taxon>
        <taxon>Actinomycetota</taxon>
        <taxon>Actinomycetes</taxon>
        <taxon>Micrococcales</taxon>
        <taxon>Promicromonosporaceae</taxon>
        <taxon>Isoptericola</taxon>
    </lineage>
</organism>
<evidence type="ECO:0000259" key="1">
    <source>
        <dbReference type="Pfam" id="PF01590"/>
    </source>
</evidence>
<dbReference type="AlphaFoldDB" id="A0A2A9EV72"/>
<dbReference type="Gene3D" id="3.30.450.40">
    <property type="match status" value="1"/>
</dbReference>
<keyword evidence="3" id="KW-1185">Reference proteome</keyword>
<reference evidence="2 3" key="1">
    <citation type="submission" date="2017-10" db="EMBL/GenBank/DDBJ databases">
        <title>Sequencing the genomes of 1000 actinobacteria strains.</title>
        <authorList>
            <person name="Klenk H.-P."/>
        </authorList>
    </citation>
    <scope>NUCLEOTIDE SEQUENCE [LARGE SCALE GENOMIC DNA]</scope>
    <source>
        <strain evidence="2 3">DSM 21863</strain>
    </source>
</reference>